<keyword evidence="2" id="KW-1185">Reference proteome</keyword>
<evidence type="ECO:0000313" key="1">
    <source>
        <dbReference type="EMBL" id="SOD95356.1"/>
    </source>
</evidence>
<protein>
    <submittedName>
        <fullName evidence="1">Uncharacterized protein</fullName>
    </submittedName>
</protein>
<name>A0A286GJF7_9PROT</name>
<proteinExistence type="predicted"/>
<gene>
    <name evidence="1" type="ORF">SAMN05421508_104313</name>
</gene>
<organism evidence="1 2">
    <name type="scientific">Caenispirillum bisanense</name>
    <dbReference type="NCBI Taxonomy" id="414052"/>
    <lineage>
        <taxon>Bacteria</taxon>
        <taxon>Pseudomonadati</taxon>
        <taxon>Pseudomonadota</taxon>
        <taxon>Alphaproteobacteria</taxon>
        <taxon>Rhodospirillales</taxon>
        <taxon>Novispirillaceae</taxon>
        <taxon>Caenispirillum</taxon>
    </lineage>
</organism>
<evidence type="ECO:0000313" key="2">
    <source>
        <dbReference type="Proteomes" id="UP000219621"/>
    </source>
</evidence>
<dbReference type="RefSeq" id="WP_097279264.1">
    <property type="nucleotide sequence ID" value="NZ_OCNJ01000004.1"/>
</dbReference>
<dbReference type="Proteomes" id="UP000219621">
    <property type="component" value="Unassembled WGS sequence"/>
</dbReference>
<accession>A0A286GJF7</accession>
<reference evidence="1 2" key="1">
    <citation type="submission" date="2017-09" db="EMBL/GenBank/DDBJ databases">
        <authorList>
            <person name="Ehlers B."/>
            <person name="Leendertz F.H."/>
        </authorList>
    </citation>
    <scope>NUCLEOTIDE SEQUENCE [LARGE SCALE GENOMIC DNA]</scope>
    <source>
        <strain evidence="1 2">USBA 140</strain>
    </source>
</reference>
<dbReference type="AlphaFoldDB" id="A0A286GJF7"/>
<dbReference type="EMBL" id="OCNJ01000004">
    <property type="protein sequence ID" value="SOD95356.1"/>
    <property type="molecule type" value="Genomic_DNA"/>
</dbReference>
<sequence>MAAVLAFSSAVAQAPAWRARAVDGLLREALVVAVDAPDEDAAATALAGLFFAPNRTARLEPSDSLRLAALAHALRTCLSSTRGSAAAWSVAADIVHDLTLRTAGSHHAAE</sequence>